<evidence type="ECO:0000313" key="1">
    <source>
        <dbReference type="EMBL" id="KAH3662259.1"/>
    </source>
</evidence>
<dbReference type="RefSeq" id="XP_046059348.1">
    <property type="nucleotide sequence ID" value="XM_046206699.1"/>
</dbReference>
<comment type="caution">
    <text evidence="1">The sequence shown here is derived from an EMBL/GenBank/DDBJ whole genome shotgun (WGS) entry which is preliminary data.</text>
</comment>
<organism evidence="1 2">
    <name type="scientific">Ogataea philodendri</name>
    <dbReference type="NCBI Taxonomy" id="1378263"/>
    <lineage>
        <taxon>Eukaryota</taxon>
        <taxon>Fungi</taxon>
        <taxon>Dikarya</taxon>
        <taxon>Ascomycota</taxon>
        <taxon>Saccharomycotina</taxon>
        <taxon>Pichiomycetes</taxon>
        <taxon>Pichiales</taxon>
        <taxon>Pichiaceae</taxon>
        <taxon>Ogataea</taxon>
    </lineage>
</organism>
<dbReference type="AlphaFoldDB" id="A0A9P8NZD1"/>
<dbReference type="EMBL" id="JAEUBE010000378">
    <property type="protein sequence ID" value="KAH3662259.1"/>
    <property type="molecule type" value="Genomic_DNA"/>
</dbReference>
<evidence type="ECO:0000313" key="2">
    <source>
        <dbReference type="Proteomes" id="UP000769157"/>
    </source>
</evidence>
<reference evidence="1" key="1">
    <citation type="journal article" date="2021" name="Open Biol.">
        <title>Shared evolutionary footprints suggest mitochondrial oxidative damage underlies multiple complex I losses in fungi.</title>
        <authorList>
            <person name="Schikora-Tamarit M.A."/>
            <person name="Marcet-Houben M."/>
            <person name="Nosek J."/>
            <person name="Gabaldon T."/>
        </authorList>
    </citation>
    <scope>NUCLEOTIDE SEQUENCE</scope>
    <source>
        <strain evidence="1">CBS6075</strain>
    </source>
</reference>
<reference evidence="1" key="2">
    <citation type="submission" date="2021-01" db="EMBL/GenBank/DDBJ databases">
        <authorList>
            <person name="Schikora-Tamarit M.A."/>
        </authorList>
    </citation>
    <scope>NUCLEOTIDE SEQUENCE</scope>
    <source>
        <strain evidence="1">CBS6075</strain>
    </source>
</reference>
<dbReference type="Proteomes" id="UP000769157">
    <property type="component" value="Unassembled WGS sequence"/>
</dbReference>
<dbReference type="OrthoDB" id="10631077at2759"/>
<keyword evidence="2" id="KW-1185">Reference proteome</keyword>
<sequence length="218" mass="22512">MFDRSRWDLDSMYEAIFELLEASISPRYASTSPFKIRPLGPVAGILARASSLEMPLRCRSSSTEGNKTWFGSVFVAEDVDCAGLDCGCAFGSGGGAGFSVCFGSGLDSASISGSFSVARSSSGSARNAIGVPTLISLSPSCLSSFATIPSSWASTSMVALSVSTSSSTSPELNLSPSFTFHETMPPSSMVGDMAGIPNGVAFSLSAVVWKAAESETCK</sequence>
<protein>
    <submittedName>
        <fullName evidence="1">Uncharacterized protein</fullName>
    </submittedName>
</protein>
<name>A0A9P8NZD1_9ASCO</name>
<gene>
    <name evidence="1" type="ORF">OGAPHI_005507</name>
</gene>
<accession>A0A9P8NZD1</accession>
<proteinExistence type="predicted"/>
<dbReference type="GeneID" id="70237471"/>